<dbReference type="AlphaFoldDB" id="A0A367LQK1"/>
<dbReference type="PANTHER" id="PTHR11805">
    <property type="entry name" value="CYSTEINE-RICH PDZ-BINDING PROTEIN"/>
    <property type="match status" value="1"/>
</dbReference>
<dbReference type="GO" id="GO:0031122">
    <property type="term" value="P:cytoplasmic microtubule organization"/>
    <property type="evidence" value="ECO:0007669"/>
    <property type="project" value="TreeGrafter"/>
</dbReference>
<dbReference type="EMBL" id="LKCN02000001">
    <property type="protein sequence ID" value="RCI16667.1"/>
    <property type="molecule type" value="Genomic_DNA"/>
</dbReference>
<keyword evidence="7" id="KW-0508">mRNA splicing</keyword>
<dbReference type="GO" id="GO:0008017">
    <property type="term" value="F:microtubule binding"/>
    <property type="evidence" value="ECO:0007669"/>
    <property type="project" value="TreeGrafter"/>
</dbReference>
<evidence type="ECO:0000256" key="3">
    <source>
        <dbReference type="ARBA" id="ARBA00018615"/>
    </source>
</evidence>
<evidence type="ECO:0000313" key="9">
    <source>
        <dbReference type="EMBL" id="RCI16667.1"/>
    </source>
</evidence>
<accession>A0A367LQK1</accession>
<dbReference type="STRING" id="1330021.A0A367LQK1"/>
<dbReference type="GO" id="GO:0006397">
    <property type="term" value="P:mRNA processing"/>
    <property type="evidence" value="ECO:0007669"/>
    <property type="project" value="UniProtKB-KW"/>
</dbReference>
<evidence type="ECO:0000256" key="7">
    <source>
        <dbReference type="ARBA" id="ARBA00023187"/>
    </source>
</evidence>
<keyword evidence="5" id="KW-0507">mRNA processing</keyword>
<keyword evidence="10" id="KW-1185">Reference proteome</keyword>
<dbReference type="PANTHER" id="PTHR11805:SF1">
    <property type="entry name" value="CYSTEINE-RICH PDZ-BINDING PROTEIN"/>
    <property type="match status" value="1"/>
</dbReference>
<dbReference type="InterPro" id="IPR019367">
    <property type="entry name" value="PDZ-binding_CRIPT"/>
</dbReference>
<dbReference type="OrthoDB" id="147332at2759"/>
<keyword evidence="6" id="KW-0747">Spliceosome</keyword>
<gene>
    <name evidence="9" type="ORF">L249_2211</name>
</gene>
<sequence>MVCAKCQKLESTILATPEVKKKSEIYYGSPASSSSKTAGASKSTTLGQTGITKSKLLSKSAKNPYAQYSRFISVLFFFIPQKLSVRLTNTASSCTKCKTKITQSHALCQTCAYKNDACAMCGKPNKKATSTAPVVAGQKFTLK</sequence>
<comment type="subcellular location">
    <subcellularLocation>
        <location evidence="1">Cytoplasm</location>
    </subcellularLocation>
</comment>
<evidence type="ECO:0000313" key="10">
    <source>
        <dbReference type="Proteomes" id="UP000253664"/>
    </source>
</evidence>
<evidence type="ECO:0000256" key="2">
    <source>
        <dbReference type="ARBA" id="ARBA00009021"/>
    </source>
</evidence>
<evidence type="ECO:0000256" key="5">
    <source>
        <dbReference type="ARBA" id="ARBA00022664"/>
    </source>
</evidence>
<organism evidence="9 10">
    <name type="scientific">Ophiocordyceps polyrhachis-furcata BCC 54312</name>
    <dbReference type="NCBI Taxonomy" id="1330021"/>
    <lineage>
        <taxon>Eukaryota</taxon>
        <taxon>Fungi</taxon>
        <taxon>Dikarya</taxon>
        <taxon>Ascomycota</taxon>
        <taxon>Pezizomycotina</taxon>
        <taxon>Sordariomycetes</taxon>
        <taxon>Hypocreomycetidae</taxon>
        <taxon>Hypocreales</taxon>
        <taxon>Ophiocordycipitaceae</taxon>
        <taxon>Ophiocordyceps</taxon>
    </lineage>
</organism>
<evidence type="ECO:0000256" key="1">
    <source>
        <dbReference type="ARBA" id="ARBA00004496"/>
    </source>
</evidence>
<dbReference type="GO" id="GO:0008380">
    <property type="term" value="P:RNA splicing"/>
    <property type="evidence" value="ECO:0007669"/>
    <property type="project" value="UniProtKB-KW"/>
</dbReference>
<proteinExistence type="inferred from homology"/>
<reference evidence="9 10" key="1">
    <citation type="journal article" date="2015" name="BMC Genomics">
        <title>Insights from the genome of Ophiocordyceps polyrhachis-furcata to pathogenicity and host specificity in insect fungi.</title>
        <authorList>
            <person name="Wichadakul D."/>
            <person name="Kobmoo N."/>
            <person name="Ingsriswang S."/>
            <person name="Tangphatsornruang S."/>
            <person name="Chantasingh D."/>
            <person name="Luangsa-ard J.J."/>
            <person name="Eurwilaichitr L."/>
        </authorList>
    </citation>
    <scope>NUCLEOTIDE SEQUENCE [LARGE SCALE GENOMIC DNA]</scope>
    <source>
        <strain evidence="9 10">BCC 54312</strain>
    </source>
</reference>
<dbReference type="Proteomes" id="UP000253664">
    <property type="component" value="Unassembled WGS sequence"/>
</dbReference>
<dbReference type="Pfam" id="PF10235">
    <property type="entry name" value="Cript"/>
    <property type="match status" value="1"/>
</dbReference>
<dbReference type="GO" id="GO:0005737">
    <property type="term" value="C:cytoplasm"/>
    <property type="evidence" value="ECO:0007669"/>
    <property type="project" value="UniProtKB-SubCell"/>
</dbReference>
<dbReference type="GO" id="GO:0005681">
    <property type="term" value="C:spliceosomal complex"/>
    <property type="evidence" value="ECO:0007669"/>
    <property type="project" value="UniProtKB-KW"/>
</dbReference>
<name>A0A367LQK1_9HYPO</name>
<comment type="similarity">
    <text evidence="2">Belongs to the CRIPT family.</text>
</comment>
<evidence type="ECO:0000256" key="6">
    <source>
        <dbReference type="ARBA" id="ARBA00022728"/>
    </source>
</evidence>
<protein>
    <recommendedName>
        <fullName evidence="3">Cysteine-rich PDZ-binding protein</fullName>
    </recommendedName>
    <alternativeName>
        <fullName evidence="8">Cysteine-rich interactor of PDZ three</fullName>
    </alternativeName>
</protein>
<keyword evidence="4" id="KW-0963">Cytoplasm</keyword>
<evidence type="ECO:0000256" key="4">
    <source>
        <dbReference type="ARBA" id="ARBA00022490"/>
    </source>
</evidence>
<comment type="caution">
    <text evidence="9">The sequence shown here is derived from an EMBL/GenBank/DDBJ whole genome shotgun (WGS) entry which is preliminary data.</text>
</comment>
<evidence type="ECO:0000256" key="8">
    <source>
        <dbReference type="ARBA" id="ARBA00032518"/>
    </source>
</evidence>